<comment type="subcellular location">
    <subcellularLocation>
        <location evidence="1">Cytoplasm</location>
        <location evidence="1">Cytoskeleton</location>
    </subcellularLocation>
</comment>
<keyword evidence="4" id="KW-0206">Cytoskeleton</keyword>
<sequence>MYENQALVLDNGSGFCKVGFASDEAPKSSFSSVVGKPRNPSIIIGTEQKDAYVGDEAQMRRGVLNMSYPISRGIVQNWEDMERVWAHAFNNELRTATDDHPVFITN</sequence>
<dbReference type="Pfam" id="PF00022">
    <property type="entry name" value="Actin"/>
    <property type="match status" value="1"/>
</dbReference>
<evidence type="ECO:0000313" key="7">
    <source>
        <dbReference type="Proteomes" id="UP000187209"/>
    </source>
</evidence>
<dbReference type="GO" id="GO:0005856">
    <property type="term" value="C:cytoskeleton"/>
    <property type="evidence" value="ECO:0007669"/>
    <property type="project" value="UniProtKB-SubCell"/>
</dbReference>
<evidence type="ECO:0000256" key="1">
    <source>
        <dbReference type="ARBA" id="ARBA00004245"/>
    </source>
</evidence>
<evidence type="ECO:0000256" key="2">
    <source>
        <dbReference type="ARBA" id="ARBA00020098"/>
    </source>
</evidence>
<dbReference type="SUPFAM" id="SSF53067">
    <property type="entry name" value="Actin-like ATPase domain"/>
    <property type="match status" value="1"/>
</dbReference>
<dbReference type="GO" id="GO:0016787">
    <property type="term" value="F:hydrolase activity"/>
    <property type="evidence" value="ECO:0007669"/>
    <property type="project" value="UniProtKB-KW"/>
</dbReference>
<dbReference type="InterPro" id="IPR004000">
    <property type="entry name" value="Actin"/>
</dbReference>
<dbReference type="Gene3D" id="3.30.420.40">
    <property type="match status" value="1"/>
</dbReference>
<comment type="catalytic activity">
    <reaction evidence="5">
        <text>ATP + H2O = ADP + phosphate + H(+)</text>
        <dbReference type="Rhea" id="RHEA:13065"/>
        <dbReference type="ChEBI" id="CHEBI:15377"/>
        <dbReference type="ChEBI" id="CHEBI:15378"/>
        <dbReference type="ChEBI" id="CHEBI:30616"/>
        <dbReference type="ChEBI" id="CHEBI:43474"/>
        <dbReference type="ChEBI" id="CHEBI:456216"/>
    </reaction>
</comment>
<evidence type="ECO:0000256" key="3">
    <source>
        <dbReference type="ARBA" id="ARBA00022801"/>
    </source>
</evidence>
<dbReference type="InterPro" id="IPR043129">
    <property type="entry name" value="ATPase_NBD"/>
</dbReference>
<organism evidence="6 7">
    <name type="scientific">Stentor coeruleus</name>
    <dbReference type="NCBI Taxonomy" id="5963"/>
    <lineage>
        <taxon>Eukaryota</taxon>
        <taxon>Sar</taxon>
        <taxon>Alveolata</taxon>
        <taxon>Ciliophora</taxon>
        <taxon>Postciliodesmatophora</taxon>
        <taxon>Heterotrichea</taxon>
        <taxon>Heterotrichida</taxon>
        <taxon>Stentoridae</taxon>
        <taxon>Stentor</taxon>
    </lineage>
</organism>
<dbReference type="OrthoDB" id="5132116at2759"/>
<evidence type="ECO:0000256" key="4">
    <source>
        <dbReference type="ARBA" id="ARBA00023212"/>
    </source>
</evidence>
<reference evidence="6 7" key="1">
    <citation type="submission" date="2016-11" db="EMBL/GenBank/DDBJ databases">
        <title>The macronuclear genome of Stentor coeruleus: a giant cell with tiny introns.</title>
        <authorList>
            <person name="Slabodnick M."/>
            <person name="Ruby J.G."/>
            <person name="Reiff S.B."/>
            <person name="Swart E.C."/>
            <person name="Gosai S."/>
            <person name="Prabakaran S."/>
            <person name="Witkowska E."/>
            <person name="Larue G.E."/>
            <person name="Fisher S."/>
            <person name="Freeman R.M."/>
            <person name="Gunawardena J."/>
            <person name="Chu W."/>
            <person name="Stover N.A."/>
            <person name="Gregory B.D."/>
            <person name="Nowacki M."/>
            <person name="Derisi J."/>
            <person name="Roy S.W."/>
            <person name="Marshall W.F."/>
            <person name="Sood P."/>
        </authorList>
    </citation>
    <scope>NUCLEOTIDE SEQUENCE [LARGE SCALE GENOMIC DNA]</scope>
    <source>
        <strain evidence="6">WM001</strain>
    </source>
</reference>
<dbReference type="Proteomes" id="UP000187209">
    <property type="component" value="Unassembled WGS sequence"/>
</dbReference>
<dbReference type="EMBL" id="MPUH01000836">
    <property type="protein sequence ID" value="OMJ73231.1"/>
    <property type="molecule type" value="Genomic_DNA"/>
</dbReference>
<dbReference type="PANTHER" id="PTHR11937">
    <property type="entry name" value="ACTIN"/>
    <property type="match status" value="1"/>
</dbReference>
<dbReference type="PRINTS" id="PR00190">
    <property type="entry name" value="ACTIN"/>
</dbReference>
<keyword evidence="3" id="KW-0378">Hydrolase</keyword>
<dbReference type="InterPro" id="IPR004001">
    <property type="entry name" value="Actin_CS"/>
</dbReference>
<comment type="caution">
    <text evidence="6">The sequence shown here is derived from an EMBL/GenBank/DDBJ whole genome shotgun (WGS) entry which is preliminary data.</text>
</comment>
<dbReference type="PROSITE" id="PS00406">
    <property type="entry name" value="ACTINS_1"/>
    <property type="match status" value="1"/>
</dbReference>
<keyword evidence="4" id="KW-0963">Cytoplasm</keyword>
<accession>A0A1R2B8W7</accession>
<protein>
    <recommendedName>
        <fullName evidence="2">Actin, cytoplasmic</fullName>
    </recommendedName>
</protein>
<name>A0A1R2B8W7_9CILI</name>
<keyword evidence="7" id="KW-1185">Reference proteome</keyword>
<evidence type="ECO:0000256" key="5">
    <source>
        <dbReference type="ARBA" id="ARBA00049360"/>
    </source>
</evidence>
<gene>
    <name evidence="6" type="ORF">SteCoe_28105</name>
</gene>
<dbReference type="AlphaFoldDB" id="A0A1R2B8W7"/>
<evidence type="ECO:0000313" key="6">
    <source>
        <dbReference type="EMBL" id="OMJ73231.1"/>
    </source>
</evidence>
<dbReference type="FunFam" id="3.30.420.40:FF:000050">
    <property type="entry name" value="Actin, alpha skeletal muscle"/>
    <property type="match status" value="1"/>
</dbReference>
<proteinExistence type="predicted"/>